<dbReference type="GO" id="GO:0047372">
    <property type="term" value="F:monoacylglycerol lipase activity"/>
    <property type="evidence" value="ECO:0007669"/>
    <property type="project" value="TreeGrafter"/>
</dbReference>
<evidence type="ECO:0000313" key="5">
    <source>
        <dbReference type="Proteomes" id="UP000719412"/>
    </source>
</evidence>
<dbReference type="GO" id="GO:0097524">
    <property type="term" value="C:sperm plasma membrane"/>
    <property type="evidence" value="ECO:0007669"/>
    <property type="project" value="TreeGrafter"/>
</dbReference>
<dbReference type="GO" id="GO:0036126">
    <property type="term" value="C:sperm flagellum"/>
    <property type="evidence" value="ECO:0007669"/>
    <property type="project" value="TreeGrafter"/>
</dbReference>
<name>A0A8J6HNY7_TENMO</name>
<protein>
    <recommendedName>
        <fullName evidence="3">PWWP domain-containing protein</fullName>
    </recommendedName>
</protein>
<dbReference type="InterPro" id="IPR050960">
    <property type="entry name" value="AB_hydrolase_4_sf"/>
</dbReference>
<gene>
    <name evidence="4" type="ORF">GEV33_003985</name>
</gene>
<feature type="domain" description="PWWP" evidence="3">
    <location>
        <begin position="368"/>
        <end position="418"/>
    </location>
</feature>
<dbReference type="Gene3D" id="3.40.50.1820">
    <property type="entry name" value="alpha/beta hydrolase"/>
    <property type="match status" value="1"/>
</dbReference>
<reference evidence="4" key="2">
    <citation type="submission" date="2021-08" db="EMBL/GenBank/DDBJ databases">
        <authorList>
            <person name="Eriksson T."/>
        </authorList>
    </citation>
    <scope>NUCLEOTIDE SEQUENCE</scope>
    <source>
        <strain evidence="4">Stoneville</strain>
        <tissue evidence="4">Whole head</tissue>
    </source>
</reference>
<dbReference type="GO" id="GO:0051793">
    <property type="term" value="P:medium-chain fatty acid catabolic process"/>
    <property type="evidence" value="ECO:0007669"/>
    <property type="project" value="TreeGrafter"/>
</dbReference>
<dbReference type="Proteomes" id="UP000719412">
    <property type="component" value="Unassembled WGS sequence"/>
</dbReference>
<dbReference type="SUPFAM" id="SSF53474">
    <property type="entry name" value="alpha/beta-Hydrolases"/>
    <property type="match status" value="1"/>
</dbReference>
<dbReference type="GO" id="GO:0048240">
    <property type="term" value="P:sperm capacitation"/>
    <property type="evidence" value="ECO:0007669"/>
    <property type="project" value="TreeGrafter"/>
</dbReference>
<evidence type="ECO:0000256" key="1">
    <source>
        <dbReference type="ARBA" id="ARBA00010884"/>
    </source>
</evidence>
<dbReference type="EMBL" id="JABDTM020016601">
    <property type="protein sequence ID" value="KAH0818806.1"/>
    <property type="molecule type" value="Genomic_DNA"/>
</dbReference>
<dbReference type="InterPro" id="IPR029058">
    <property type="entry name" value="AB_hydrolase_fold"/>
</dbReference>
<dbReference type="GO" id="GO:0051792">
    <property type="term" value="P:medium-chain fatty acid biosynthetic process"/>
    <property type="evidence" value="ECO:0007669"/>
    <property type="project" value="TreeGrafter"/>
</dbReference>
<reference evidence="4" key="1">
    <citation type="journal article" date="2020" name="J Insects Food Feed">
        <title>The yellow mealworm (Tenebrio molitor) genome: a resource for the emerging insects as food and feed industry.</title>
        <authorList>
            <person name="Eriksson T."/>
            <person name="Andere A."/>
            <person name="Kelstrup H."/>
            <person name="Emery V."/>
            <person name="Picard C."/>
        </authorList>
    </citation>
    <scope>NUCLEOTIDE SEQUENCE</scope>
    <source>
        <strain evidence="4">Stoneville</strain>
        <tissue evidence="4">Whole head</tissue>
    </source>
</reference>
<proteinExistence type="inferred from homology"/>
<organism evidence="4 5">
    <name type="scientific">Tenebrio molitor</name>
    <name type="common">Yellow mealworm beetle</name>
    <dbReference type="NCBI Taxonomy" id="7067"/>
    <lineage>
        <taxon>Eukaryota</taxon>
        <taxon>Metazoa</taxon>
        <taxon>Ecdysozoa</taxon>
        <taxon>Arthropoda</taxon>
        <taxon>Hexapoda</taxon>
        <taxon>Insecta</taxon>
        <taxon>Pterygota</taxon>
        <taxon>Neoptera</taxon>
        <taxon>Endopterygota</taxon>
        <taxon>Coleoptera</taxon>
        <taxon>Polyphaga</taxon>
        <taxon>Cucujiformia</taxon>
        <taxon>Tenebrionidae</taxon>
        <taxon>Tenebrio</taxon>
    </lineage>
</organism>
<dbReference type="PROSITE" id="PS50812">
    <property type="entry name" value="PWWP"/>
    <property type="match status" value="1"/>
</dbReference>
<dbReference type="GO" id="GO:0046464">
    <property type="term" value="P:acylglycerol catabolic process"/>
    <property type="evidence" value="ECO:0007669"/>
    <property type="project" value="TreeGrafter"/>
</dbReference>
<dbReference type="PANTHER" id="PTHR10794:SF45">
    <property type="entry name" value="MONOACYLGLYCEROL LIPASE ABHD2"/>
    <property type="match status" value="1"/>
</dbReference>
<dbReference type="PANTHER" id="PTHR10794">
    <property type="entry name" value="ABHYDROLASE DOMAIN-CONTAINING PROTEIN"/>
    <property type="match status" value="1"/>
</dbReference>
<comment type="caution">
    <text evidence="4">The sequence shown here is derived from an EMBL/GenBank/DDBJ whole genome shotgun (WGS) entry which is preliminary data.</text>
</comment>
<dbReference type="AlphaFoldDB" id="A0A8J6HNY7"/>
<dbReference type="GO" id="GO:0008126">
    <property type="term" value="F:acetylesterase activity"/>
    <property type="evidence" value="ECO:0007669"/>
    <property type="project" value="TreeGrafter"/>
</dbReference>
<dbReference type="InterPro" id="IPR000313">
    <property type="entry name" value="PWWP_dom"/>
</dbReference>
<dbReference type="Gene3D" id="2.30.30.140">
    <property type="match status" value="1"/>
</dbReference>
<accession>A0A8J6HNY7</accession>
<dbReference type="InterPro" id="IPR000073">
    <property type="entry name" value="AB_hydrolase_1"/>
</dbReference>
<evidence type="ECO:0000259" key="3">
    <source>
        <dbReference type="PROSITE" id="PS50812"/>
    </source>
</evidence>
<evidence type="ECO:0000313" key="4">
    <source>
        <dbReference type="EMBL" id="KAH0818806.1"/>
    </source>
</evidence>
<sequence length="596" mass="67553">MKYVPTRLWGFSGHVQTILHSVIGRVKCPWPIGERVFLSLQDGTTLTYDMYQPLDATFQDDLSIAICPGIGNTSESVYIRTFVHWAQCHGYRCAVLNHVGALQSVPVTSPRIFSYGNTNDFHEMVNSLINRHSNTRIVCVGFSLGGNLVTKYMGEMDRERPAHIIGGISICQGYCAIEGTKWLLNWQNFRRFYLYIMTENMKNIILRHRSMLLSEEVKNRYKLNEHEIISAATLPELDEAYTRKVHEFSSLSELYSWSSSINYVNNINKPMIFINSKDDPIVPEPLLEPIKTLTMEKNNMLYLELAHGGHLGFYEGGLIYPNPVTWLDRTLVALVGSLALNYNDSIMKTAHAWMRQTDAMKRSRHFKDGDKVFAKIKGYPAWPAVILGKSGKKFNVQFYGTGETGFIKPEDIFYYLKNKEQLTKGSKKKEFKDAVEQIEKAIAADGTDGDDSTPDENVPAAKRKRSNSEKSSDSVPVKKNNISAKNLESEEESNMSESTVDGPSEMKVEKDADREEKDDNEEKDDEGAKEPEANPAADEDLPFLPNARIVSELNLKNWIIYVSFARSCDWFLFLAHFRPTLLKKTPSCIKVSVGSK</sequence>
<dbReference type="SMART" id="SM00293">
    <property type="entry name" value="PWWP"/>
    <property type="match status" value="1"/>
</dbReference>
<dbReference type="FunFam" id="3.40.50.1820:FF:000208">
    <property type="entry name" value="Adenosine deaminase CECR1-A"/>
    <property type="match status" value="1"/>
</dbReference>
<dbReference type="GO" id="GO:0043401">
    <property type="term" value="P:steroid hormone receptor signaling pathway"/>
    <property type="evidence" value="ECO:0007669"/>
    <property type="project" value="TreeGrafter"/>
</dbReference>
<dbReference type="Pfam" id="PF00561">
    <property type="entry name" value="Abhydrolase_1"/>
    <property type="match status" value="1"/>
</dbReference>
<dbReference type="CDD" id="cd05834">
    <property type="entry name" value="PWWP_HRP"/>
    <property type="match status" value="1"/>
</dbReference>
<dbReference type="SUPFAM" id="SSF63748">
    <property type="entry name" value="Tudor/PWWP/MBT"/>
    <property type="match status" value="1"/>
</dbReference>
<evidence type="ECO:0000256" key="2">
    <source>
        <dbReference type="SAM" id="MobiDB-lite"/>
    </source>
</evidence>
<comment type="similarity">
    <text evidence="1">Belongs to the AB hydrolase superfamily. AB hydrolase 4 family.</text>
</comment>
<feature type="compositionally biased region" description="Basic and acidic residues" evidence="2">
    <location>
        <begin position="504"/>
        <end position="517"/>
    </location>
</feature>
<dbReference type="Pfam" id="PF00855">
    <property type="entry name" value="PWWP"/>
    <property type="match status" value="1"/>
</dbReference>
<keyword evidence="5" id="KW-1185">Reference proteome</keyword>
<feature type="region of interest" description="Disordered" evidence="2">
    <location>
        <begin position="442"/>
        <end position="540"/>
    </location>
</feature>